<name>X1T612_9ZZZZ</name>
<accession>X1T612</accession>
<organism evidence="2">
    <name type="scientific">marine sediment metagenome</name>
    <dbReference type="NCBI Taxonomy" id="412755"/>
    <lineage>
        <taxon>unclassified sequences</taxon>
        <taxon>metagenomes</taxon>
        <taxon>ecological metagenomes</taxon>
    </lineage>
</organism>
<dbReference type="InterPro" id="IPR000943">
    <property type="entry name" value="RNA_pol_sigma70"/>
</dbReference>
<sequence length="70" mass="8387">QFKGALRILTHIEKRVIELRYGLSGYRTHTIIEIAKEFGFHGCSVHKIRSRALKKLRHHRKCEELREYLD</sequence>
<evidence type="ECO:0000259" key="1">
    <source>
        <dbReference type="Pfam" id="PF04545"/>
    </source>
</evidence>
<dbReference type="Gene3D" id="1.10.10.10">
    <property type="entry name" value="Winged helix-like DNA-binding domain superfamily/Winged helix DNA-binding domain"/>
    <property type="match status" value="1"/>
</dbReference>
<dbReference type="InterPro" id="IPR007630">
    <property type="entry name" value="RNA_pol_sigma70_r4"/>
</dbReference>
<gene>
    <name evidence="2" type="ORF">S12H4_14584</name>
</gene>
<dbReference type="InterPro" id="IPR050239">
    <property type="entry name" value="Sigma-70_RNA_pol_init_factors"/>
</dbReference>
<dbReference type="EMBL" id="BARW01006957">
    <property type="protein sequence ID" value="GAI82990.1"/>
    <property type="molecule type" value="Genomic_DNA"/>
</dbReference>
<dbReference type="AlphaFoldDB" id="X1T612"/>
<dbReference type="PANTHER" id="PTHR30603">
    <property type="entry name" value="RNA POLYMERASE SIGMA FACTOR RPO"/>
    <property type="match status" value="1"/>
</dbReference>
<dbReference type="GO" id="GO:0006352">
    <property type="term" value="P:DNA-templated transcription initiation"/>
    <property type="evidence" value="ECO:0007669"/>
    <property type="project" value="InterPro"/>
</dbReference>
<dbReference type="PRINTS" id="PR00046">
    <property type="entry name" value="SIGMA70FCT"/>
</dbReference>
<protein>
    <recommendedName>
        <fullName evidence="1">RNA polymerase sigma-70 region 4 domain-containing protein</fullName>
    </recommendedName>
</protein>
<reference evidence="2" key="1">
    <citation type="journal article" date="2014" name="Front. Microbiol.">
        <title>High frequency of phylogenetically diverse reductive dehalogenase-homologous genes in deep subseafloor sedimentary metagenomes.</title>
        <authorList>
            <person name="Kawai M."/>
            <person name="Futagami T."/>
            <person name="Toyoda A."/>
            <person name="Takaki Y."/>
            <person name="Nishi S."/>
            <person name="Hori S."/>
            <person name="Arai W."/>
            <person name="Tsubouchi T."/>
            <person name="Morono Y."/>
            <person name="Uchiyama I."/>
            <person name="Ito T."/>
            <person name="Fujiyama A."/>
            <person name="Inagaki F."/>
            <person name="Takami H."/>
        </authorList>
    </citation>
    <scope>NUCLEOTIDE SEQUENCE</scope>
    <source>
        <strain evidence="2">Expedition CK06-06</strain>
    </source>
</reference>
<feature type="domain" description="RNA polymerase sigma-70 region 4" evidence="1">
    <location>
        <begin position="5"/>
        <end position="58"/>
    </location>
</feature>
<dbReference type="Pfam" id="PF04545">
    <property type="entry name" value="Sigma70_r4"/>
    <property type="match status" value="1"/>
</dbReference>
<dbReference type="InterPro" id="IPR013324">
    <property type="entry name" value="RNA_pol_sigma_r3/r4-like"/>
</dbReference>
<dbReference type="SUPFAM" id="SSF88659">
    <property type="entry name" value="Sigma3 and sigma4 domains of RNA polymerase sigma factors"/>
    <property type="match status" value="1"/>
</dbReference>
<dbReference type="InterPro" id="IPR036388">
    <property type="entry name" value="WH-like_DNA-bd_sf"/>
</dbReference>
<comment type="caution">
    <text evidence="2">The sequence shown here is derived from an EMBL/GenBank/DDBJ whole genome shotgun (WGS) entry which is preliminary data.</text>
</comment>
<proteinExistence type="predicted"/>
<feature type="non-terminal residue" evidence="2">
    <location>
        <position position="1"/>
    </location>
</feature>
<evidence type="ECO:0000313" key="2">
    <source>
        <dbReference type="EMBL" id="GAI82990.1"/>
    </source>
</evidence>
<dbReference type="GO" id="GO:0003700">
    <property type="term" value="F:DNA-binding transcription factor activity"/>
    <property type="evidence" value="ECO:0007669"/>
    <property type="project" value="InterPro"/>
</dbReference>
<dbReference type="PANTHER" id="PTHR30603:SF47">
    <property type="entry name" value="RNA POLYMERASE SIGMA FACTOR SIGD, CHLOROPLASTIC"/>
    <property type="match status" value="1"/>
</dbReference>